<evidence type="ECO:0000313" key="4">
    <source>
        <dbReference type="EMBL" id="KAK1752462.1"/>
    </source>
</evidence>
<evidence type="ECO:0000256" key="1">
    <source>
        <dbReference type="SAM" id="MobiDB-lite"/>
    </source>
</evidence>
<feature type="chain" id="PRO_5042495231" evidence="3">
    <location>
        <begin position="29"/>
        <end position="691"/>
    </location>
</feature>
<feature type="region of interest" description="Disordered" evidence="1">
    <location>
        <begin position="342"/>
        <end position="371"/>
    </location>
</feature>
<reference evidence="4" key="1">
    <citation type="submission" date="2023-06" db="EMBL/GenBank/DDBJ databases">
        <title>Genome-scale phylogeny and comparative genomics of the fungal order Sordariales.</title>
        <authorList>
            <consortium name="Lawrence Berkeley National Laboratory"/>
            <person name="Hensen N."/>
            <person name="Bonometti L."/>
            <person name="Westerberg I."/>
            <person name="Brannstrom I.O."/>
            <person name="Guillou S."/>
            <person name="Cros-Aarteil S."/>
            <person name="Calhoun S."/>
            <person name="Haridas S."/>
            <person name="Kuo A."/>
            <person name="Mondo S."/>
            <person name="Pangilinan J."/>
            <person name="Riley R."/>
            <person name="Labutti K."/>
            <person name="Andreopoulos B."/>
            <person name="Lipzen A."/>
            <person name="Chen C."/>
            <person name="Yanf M."/>
            <person name="Daum C."/>
            <person name="Ng V."/>
            <person name="Clum A."/>
            <person name="Steindorff A."/>
            <person name="Ohm R."/>
            <person name="Martin F."/>
            <person name="Silar P."/>
            <person name="Natvig D."/>
            <person name="Lalanne C."/>
            <person name="Gautier V."/>
            <person name="Ament-Velasquez S.L."/>
            <person name="Kruys A."/>
            <person name="Hutchinson M.I."/>
            <person name="Powell A.J."/>
            <person name="Barry K."/>
            <person name="Miller A.N."/>
            <person name="Grigoriev I.V."/>
            <person name="Debuchy R."/>
            <person name="Gladieux P."/>
            <person name="Thoren M.H."/>
            <person name="Johannesson H."/>
        </authorList>
    </citation>
    <scope>NUCLEOTIDE SEQUENCE</scope>
    <source>
        <strain evidence="4">PSN4</strain>
    </source>
</reference>
<feature type="compositionally biased region" description="Polar residues" evidence="1">
    <location>
        <begin position="467"/>
        <end position="480"/>
    </location>
</feature>
<keyword evidence="3" id="KW-0732">Signal</keyword>
<feature type="compositionally biased region" description="Basic and acidic residues" evidence="1">
    <location>
        <begin position="637"/>
        <end position="649"/>
    </location>
</feature>
<protein>
    <submittedName>
        <fullName evidence="4">Uncharacterized protein</fullName>
    </submittedName>
</protein>
<feature type="region of interest" description="Disordered" evidence="1">
    <location>
        <begin position="635"/>
        <end position="691"/>
    </location>
</feature>
<feature type="region of interest" description="Disordered" evidence="1">
    <location>
        <begin position="496"/>
        <end position="589"/>
    </location>
</feature>
<name>A0AAJ0B6J4_9PEZI</name>
<dbReference type="AlphaFoldDB" id="A0AAJ0B6J4"/>
<evidence type="ECO:0000256" key="2">
    <source>
        <dbReference type="SAM" id="Phobius"/>
    </source>
</evidence>
<accession>A0AAJ0B6J4</accession>
<feature type="compositionally biased region" description="Low complexity" evidence="1">
    <location>
        <begin position="529"/>
        <end position="542"/>
    </location>
</feature>
<feature type="compositionally biased region" description="Low complexity" evidence="1">
    <location>
        <begin position="347"/>
        <end position="371"/>
    </location>
</feature>
<organism evidence="4 5">
    <name type="scientific">Echria macrotheca</name>
    <dbReference type="NCBI Taxonomy" id="438768"/>
    <lineage>
        <taxon>Eukaryota</taxon>
        <taxon>Fungi</taxon>
        <taxon>Dikarya</taxon>
        <taxon>Ascomycota</taxon>
        <taxon>Pezizomycotina</taxon>
        <taxon>Sordariomycetes</taxon>
        <taxon>Sordariomycetidae</taxon>
        <taxon>Sordariales</taxon>
        <taxon>Schizotheciaceae</taxon>
        <taxon>Echria</taxon>
    </lineage>
</organism>
<feature type="transmembrane region" description="Helical" evidence="2">
    <location>
        <begin position="376"/>
        <end position="399"/>
    </location>
</feature>
<feature type="compositionally biased region" description="Low complexity" evidence="1">
    <location>
        <begin position="552"/>
        <end position="564"/>
    </location>
</feature>
<feature type="compositionally biased region" description="Polar residues" evidence="1">
    <location>
        <begin position="516"/>
        <end position="527"/>
    </location>
</feature>
<proteinExistence type="predicted"/>
<keyword evidence="5" id="KW-1185">Reference proteome</keyword>
<keyword evidence="2" id="KW-0812">Transmembrane</keyword>
<dbReference type="EMBL" id="MU839839">
    <property type="protein sequence ID" value="KAK1752462.1"/>
    <property type="molecule type" value="Genomic_DNA"/>
</dbReference>
<feature type="signal peptide" evidence="3">
    <location>
        <begin position="1"/>
        <end position="28"/>
    </location>
</feature>
<keyword evidence="2" id="KW-0472">Membrane</keyword>
<evidence type="ECO:0000256" key="3">
    <source>
        <dbReference type="SAM" id="SignalP"/>
    </source>
</evidence>
<keyword evidence="2" id="KW-1133">Transmembrane helix</keyword>
<gene>
    <name evidence="4" type="ORF">QBC47DRAFT_58280</name>
</gene>
<feature type="region of interest" description="Disordered" evidence="1">
    <location>
        <begin position="460"/>
        <end position="480"/>
    </location>
</feature>
<evidence type="ECO:0000313" key="5">
    <source>
        <dbReference type="Proteomes" id="UP001239445"/>
    </source>
</evidence>
<dbReference type="Proteomes" id="UP001239445">
    <property type="component" value="Unassembled WGS sequence"/>
</dbReference>
<sequence length="691" mass="72573">MSPVPPRWAVAAFVICCSLFAQPGRASALPGPVVVDNSAKPTAAALAVIPNDDAVFLKRWEVDPSPGTRAFIGFRERGVIDLTRRDCLPNGTNFCFGDSVNFCANCGTCCVSGLYCCGSGGICCGSGCCASGQTCDSSGKCVVSGGTVTVTSISFETVTRVATQVATVLLVVFDTSTIISTAETTISNADTQTNVVWTTTTVLAKRALPTAQPILLRREDIAPEPRLSWSKAIRAAWASVTARRLPHVIDDAAPIERRQATKDPDAAATAQSTITVFVTQTTAVTDVVSTTITTQTTSFITTTVIVTKTIVLDAKTTIDVTSIMTITSHPPVTQIITTTQSPIMTDSTPSRTSSSSSTATPIVPVPSSSSSIQTPAIVGIAVGGTVFAIIIAAIVIFFVRHRSKKAREDENPNADLPPDVNALEIRHPSYPVLDHFAAAAPAAHHATNFQASDGTAAGAYLVPNKPSPNSSMSGHHRNSSGVTTLVSTPFFGAAAAGNGNGSGNGNVSKKADRVSAMTTASNRTTFSAVPPGSVVEVPGSEPDWYANDNTRRSSGAPSGTTSPPLGMAESPRASQQRMPPLRASSYGSMEPVTAVSQQTPTVYFPNDPEVYIQAVEEAYEQTSPRELDGDATMIREMGTHRREDHDEVGHLNPGDGQGHQRGHSWSSQQRYDGHDYGDPNSRSPSVAPPQP</sequence>
<comment type="caution">
    <text evidence="4">The sequence shown here is derived from an EMBL/GenBank/DDBJ whole genome shotgun (WGS) entry which is preliminary data.</text>
</comment>